<dbReference type="PANTHER" id="PTHR17972">
    <property type="entry name" value="NUCLEOLAR RNA-ASSOCIATED PROTEIN"/>
    <property type="match status" value="1"/>
</dbReference>
<dbReference type="GO" id="GO:0032545">
    <property type="term" value="C:CURI complex"/>
    <property type="evidence" value="ECO:0007669"/>
    <property type="project" value="EnsemblFungi"/>
</dbReference>
<reference evidence="14" key="1">
    <citation type="submission" date="2016-05" db="EMBL/GenBank/DDBJ databases">
        <title>Comparative genomics of biotechnologically important yeasts.</title>
        <authorList>
            <consortium name="DOE Joint Genome Institute"/>
            <person name="Riley R."/>
            <person name="Haridas S."/>
            <person name="Wolfe K.H."/>
            <person name="Lopes M.R."/>
            <person name="Hittinger C.T."/>
            <person name="Goker M."/>
            <person name="Salamov A."/>
            <person name="Wisecaver J."/>
            <person name="Long T.M."/>
            <person name="Aerts A.L."/>
            <person name="Barry K."/>
            <person name="Choi C."/>
            <person name="Clum A."/>
            <person name="Coughlan A.Y."/>
            <person name="Deshpande S."/>
            <person name="Douglass A.P."/>
            <person name="Hanson S.J."/>
            <person name="Klenk H.-P."/>
            <person name="Labutti K."/>
            <person name="Lapidus A."/>
            <person name="Lindquist E."/>
            <person name="Lipzen A."/>
            <person name="Meier-Kolthoff J.P."/>
            <person name="Ohm R.A."/>
            <person name="Otillar R.P."/>
            <person name="Pangilinan J."/>
            <person name="Peng Y."/>
            <person name="Rokas A."/>
            <person name="Rosa C.A."/>
            <person name="Scheuner C."/>
            <person name="Sibirny A.A."/>
            <person name="Slot J.C."/>
            <person name="Stielow J.B."/>
            <person name="Sun H."/>
            <person name="Kurtzman C.P."/>
            <person name="Blackwell M."/>
            <person name="Grigoriev I.V."/>
            <person name="Jeffries T.W."/>
        </authorList>
    </citation>
    <scope>NUCLEOTIDE SEQUENCE [LARGE SCALE GENOMIC DNA]</scope>
    <source>
        <strain evidence="14">NRRL Y-12698</strain>
    </source>
</reference>
<dbReference type="Pfam" id="PF17406">
    <property type="entry name" value="Nrap_D5"/>
    <property type="match status" value="1"/>
</dbReference>
<dbReference type="InterPro" id="IPR035371">
    <property type="entry name" value="Nrap_D6"/>
</dbReference>
<feature type="domain" description="Nrap protein" evidence="8">
    <location>
        <begin position="345"/>
        <end position="499"/>
    </location>
</feature>
<dbReference type="Pfam" id="PF17404">
    <property type="entry name" value="Nrap_D3"/>
    <property type="match status" value="1"/>
</dbReference>
<dbReference type="Pfam" id="PF17403">
    <property type="entry name" value="Nrap_D2"/>
    <property type="match status" value="1"/>
</dbReference>
<keyword evidence="14" id="KW-1185">Reference proteome</keyword>
<feature type="compositionally biased region" description="Acidic residues" evidence="6">
    <location>
        <begin position="25"/>
        <end position="41"/>
    </location>
</feature>
<dbReference type="InterPro" id="IPR035367">
    <property type="entry name" value="Nrap_D2"/>
</dbReference>
<gene>
    <name evidence="13" type="ORF">BABINDRAFT_64885</name>
</gene>
<sequence>MVKRTTSEEVSGHVAKKPVTSLADLESEDGSESQEELEDIIDPQTQSENDEEDAADVEAPVKKKRPTRKQLAAQDIQAARETAELFKSNIFKLQIDELLKEVKLKESSVVLIEKALHRLYDLIQQIPEVSDLSLDAATGMFDSKKLTVPFADPKPAGKPNYRFGYAPPLDVSLVGSFGLKTAIKTKKAASIDVALTMPESLFQAKDYLNYRGLYKRSFYVAYVAQHLIRLSRTHNFPIKVSYAYHNDDLLNVGLLIESINTANADDLVFHKTHLTIQVLVAFPEGVFDGKKLMPDRNCVRIQVPSTDDTPADLPATPLYNASILTSTYYAHYLKFLYKNKKQTDQFKDAAMLAQIWLNQRGFTSLTLDLGFGSFEFMMLMAVLSQGGAGEDSSSKPVLMRGFSSYQLFKGAIKYLATTDLCHGNHLSFTSGAQGNIMAGTAYTIPQGNGTPTMVDTHTKLNILWKMTPASYQTLQNAATKTLTLLNEVVVDRFAAVFLERVSIDYLNHDAIIKLPVAHIETDSFSAVEKITHLTWEKFLLNRVSTLLSKALGDRVLGISVTLDKHQAVFPLTKRKGTVSSNNLVIGLNLNGTECDKVLTRGPDSEELEAASEFKQFWGEKVSLRRFKDGSIQHSIIWLGKKEPVVMNITKYVLDRHLQAEISEHLSSDWELWQSMLPVLLLAGANSSATALTTNLQPFHQCRAAMEQLVKAVSEIPETASSSLPLRVRSILPATGVNAKYTALVPPVPFAVSNPDFFQELILQFETTARWPDELVALEKTKTAFLLAIMDALHAEEMYKCYMHKDSTIPAFSEIYTLCILTPEGYGFKLRVLTERDEVLYLRAVANSEKQKPRLQECYLKFNETYMASIKHSRTLTTLATHYAYFPAVVRLFKKWLDSQMLLSHFTDSFVELIALKPFVDCAPFNVPCSVQNGLFRILHFLAQWNWREDPLILDLIRRGSAGEDDVENDAVLIKLSDKLTLQSVLVITANFAKIRQADPHGLKTQFFIGTKDDPSGILWSQNITLPIASRLTALARAAVQLISEQLAPLGKDVLKMLFTPAYQDYDFIIRCKTFNMAVGSGISPPGAFKNLLVGSNSYPEDLVTKFDPIQEYVKELQQKFGNLVVFSNHKYTGLSEDGENVVAGLFNPNLANGKKRFKVNIGFNIKPVEGKDEVAMNKKAILNEMVRLGGDLVVKVEMKK</sequence>
<dbReference type="GeneID" id="30150295"/>
<evidence type="ECO:0000256" key="6">
    <source>
        <dbReference type="SAM" id="MobiDB-lite"/>
    </source>
</evidence>
<protein>
    <recommendedName>
        <fullName evidence="5">U3 small nucleolar RNA-associated protein 22</fullName>
    </recommendedName>
</protein>
<dbReference type="InterPro" id="IPR035082">
    <property type="entry name" value="Nrap_D1"/>
</dbReference>
<dbReference type="AlphaFoldDB" id="A0A1E3QLL2"/>
<comment type="subcellular location">
    <subcellularLocation>
        <location evidence="1 5">Nucleus</location>
        <location evidence="1 5">Nucleolus</location>
    </subcellularLocation>
</comment>
<feature type="domain" description="Nrap protein" evidence="12">
    <location>
        <begin position="1063"/>
        <end position="1196"/>
    </location>
</feature>
<keyword evidence="5" id="KW-0690">Ribosome biogenesis</keyword>
<dbReference type="GO" id="GO:0006409">
    <property type="term" value="P:tRNA export from nucleus"/>
    <property type="evidence" value="ECO:0007669"/>
    <property type="project" value="EnsemblFungi"/>
</dbReference>
<keyword evidence="3 5" id="KW-0694">RNA-binding</keyword>
<dbReference type="STRING" id="984486.A0A1E3QLL2"/>
<dbReference type="Gene3D" id="3.30.70.3020">
    <property type="match status" value="1"/>
</dbReference>
<evidence type="ECO:0000259" key="11">
    <source>
        <dbReference type="Pfam" id="PF17406"/>
    </source>
</evidence>
<dbReference type="InterPro" id="IPR035368">
    <property type="entry name" value="Nrap_D3"/>
</dbReference>
<comment type="similarity">
    <text evidence="2 5">Belongs to the NRAP family.</text>
</comment>
<evidence type="ECO:0000259" key="7">
    <source>
        <dbReference type="Pfam" id="PF03813"/>
    </source>
</evidence>
<dbReference type="Pfam" id="PF17405">
    <property type="entry name" value="Nrap_D4"/>
    <property type="match status" value="1"/>
</dbReference>
<dbReference type="Gene3D" id="3.30.70.3030">
    <property type="match status" value="1"/>
</dbReference>
<evidence type="ECO:0000256" key="5">
    <source>
        <dbReference type="RuleBase" id="RU364032"/>
    </source>
</evidence>
<name>A0A1E3QLL2_9ASCO</name>
<evidence type="ECO:0000256" key="1">
    <source>
        <dbReference type="ARBA" id="ARBA00004604"/>
    </source>
</evidence>
<keyword evidence="4 5" id="KW-0539">Nucleus</keyword>
<dbReference type="PANTHER" id="PTHR17972:SF0">
    <property type="entry name" value="NUCLEOLAR PROTEIN 6"/>
    <property type="match status" value="1"/>
</dbReference>
<feature type="domain" description="Nrap protein" evidence="9">
    <location>
        <begin position="506"/>
        <end position="658"/>
    </location>
</feature>
<dbReference type="Gene3D" id="1.10.1410.10">
    <property type="match status" value="2"/>
</dbReference>
<organism evidence="13 14">
    <name type="scientific">Babjeviella inositovora NRRL Y-12698</name>
    <dbReference type="NCBI Taxonomy" id="984486"/>
    <lineage>
        <taxon>Eukaryota</taxon>
        <taxon>Fungi</taxon>
        <taxon>Dikarya</taxon>
        <taxon>Ascomycota</taxon>
        <taxon>Saccharomycotina</taxon>
        <taxon>Pichiomycetes</taxon>
        <taxon>Serinales incertae sedis</taxon>
        <taxon>Babjeviella</taxon>
    </lineage>
</organism>
<dbReference type="Pfam" id="PF03813">
    <property type="entry name" value="Nrap"/>
    <property type="match status" value="1"/>
</dbReference>
<evidence type="ECO:0000256" key="4">
    <source>
        <dbReference type="ARBA" id="ARBA00023242"/>
    </source>
</evidence>
<dbReference type="OrthoDB" id="10251401at2759"/>
<evidence type="ECO:0000259" key="8">
    <source>
        <dbReference type="Pfam" id="PF17403"/>
    </source>
</evidence>
<evidence type="ECO:0000313" key="14">
    <source>
        <dbReference type="Proteomes" id="UP000094336"/>
    </source>
</evidence>
<evidence type="ECO:0000259" key="10">
    <source>
        <dbReference type="Pfam" id="PF17405"/>
    </source>
</evidence>
<dbReference type="InterPro" id="IPR035370">
    <property type="entry name" value="Nrap_D5"/>
</dbReference>
<proteinExistence type="inferred from homology"/>
<dbReference type="GO" id="GO:0042790">
    <property type="term" value="P:nucleolar large rRNA transcription by RNA polymerase I"/>
    <property type="evidence" value="ECO:0007669"/>
    <property type="project" value="EnsemblFungi"/>
</dbReference>
<dbReference type="GO" id="GO:0006364">
    <property type="term" value="P:rRNA processing"/>
    <property type="evidence" value="ECO:0007669"/>
    <property type="project" value="UniProtKB-KW"/>
</dbReference>
<evidence type="ECO:0000256" key="3">
    <source>
        <dbReference type="ARBA" id="ARBA00022884"/>
    </source>
</evidence>
<dbReference type="RefSeq" id="XP_018983682.1">
    <property type="nucleotide sequence ID" value="XM_019132442.1"/>
</dbReference>
<feature type="compositionally biased region" description="Basic and acidic residues" evidence="6">
    <location>
        <begin position="1"/>
        <end position="11"/>
    </location>
</feature>
<dbReference type="GO" id="GO:0032040">
    <property type="term" value="C:small-subunit processome"/>
    <property type="evidence" value="ECO:0007669"/>
    <property type="project" value="EnsemblFungi"/>
</dbReference>
<dbReference type="GO" id="GO:0003723">
    <property type="term" value="F:RNA binding"/>
    <property type="evidence" value="ECO:0007669"/>
    <property type="project" value="UniProtKB-KW"/>
</dbReference>
<accession>A0A1E3QLL2</accession>
<feature type="domain" description="Nrap protein" evidence="11">
    <location>
        <begin position="882"/>
        <end position="1060"/>
    </location>
</feature>
<feature type="domain" description="Nrap protein" evidence="10">
    <location>
        <begin position="686"/>
        <end position="880"/>
    </location>
</feature>
<evidence type="ECO:0000259" key="12">
    <source>
        <dbReference type="Pfam" id="PF17407"/>
    </source>
</evidence>
<dbReference type="Proteomes" id="UP000094336">
    <property type="component" value="Unassembled WGS sequence"/>
</dbReference>
<dbReference type="GO" id="GO:0060962">
    <property type="term" value="P:regulation of ribosomal protein gene transcription by RNA polymerase II"/>
    <property type="evidence" value="ECO:0007669"/>
    <property type="project" value="EnsemblFungi"/>
</dbReference>
<dbReference type="EMBL" id="KV454435">
    <property type="protein sequence ID" value="ODQ78354.1"/>
    <property type="molecule type" value="Genomic_DNA"/>
</dbReference>
<keyword evidence="5" id="KW-0698">rRNA processing</keyword>
<dbReference type="InterPro" id="IPR035369">
    <property type="entry name" value="Nrap_D4"/>
</dbReference>
<feature type="region of interest" description="Disordered" evidence="6">
    <location>
        <begin position="1"/>
        <end position="69"/>
    </location>
</feature>
<evidence type="ECO:0000259" key="9">
    <source>
        <dbReference type="Pfam" id="PF17404"/>
    </source>
</evidence>
<evidence type="ECO:0000256" key="2">
    <source>
        <dbReference type="ARBA" id="ARBA00006674"/>
    </source>
</evidence>
<dbReference type="InterPro" id="IPR005554">
    <property type="entry name" value="NOL6/Upt22"/>
</dbReference>
<dbReference type="Pfam" id="PF17407">
    <property type="entry name" value="Nrap_D6"/>
    <property type="match status" value="1"/>
</dbReference>
<dbReference type="GO" id="GO:0034456">
    <property type="term" value="C:UTP-C complex"/>
    <property type="evidence" value="ECO:0007669"/>
    <property type="project" value="EnsemblFungi"/>
</dbReference>
<evidence type="ECO:0000313" key="13">
    <source>
        <dbReference type="EMBL" id="ODQ78354.1"/>
    </source>
</evidence>
<keyword evidence="5" id="KW-0687">Ribonucleoprotein</keyword>
<feature type="domain" description="Nrap protein" evidence="7">
    <location>
        <begin position="191"/>
        <end position="342"/>
    </location>
</feature>